<dbReference type="InterPro" id="IPR036291">
    <property type="entry name" value="NAD(P)-bd_dom_sf"/>
</dbReference>
<dbReference type="Proteomes" id="UP000185161">
    <property type="component" value="Chromosome"/>
</dbReference>
<evidence type="ECO:0000256" key="2">
    <source>
        <dbReference type="ARBA" id="ARBA00007637"/>
    </source>
</evidence>
<proteinExistence type="inferred from homology"/>
<dbReference type="SUPFAM" id="SSF51735">
    <property type="entry name" value="NAD(P)-binding Rossmann-fold domains"/>
    <property type="match status" value="1"/>
</dbReference>
<dbReference type="Gene3D" id="3.40.50.720">
    <property type="entry name" value="NAD(P)-binding Rossmann-like Domain"/>
    <property type="match status" value="1"/>
</dbReference>
<evidence type="ECO:0000313" key="7">
    <source>
        <dbReference type="Proteomes" id="UP000286681"/>
    </source>
</evidence>
<dbReference type="InterPro" id="IPR001509">
    <property type="entry name" value="Epimerase_deHydtase"/>
</dbReference>
<evidence type="ECO:0000313" key="4">
    <source>
        <dbReference type="EMBL" id="APR53708.1"/>
    </source>
</evidence>
<dbReference type="GeneID" id="44134044"/>
<reference evidence="6" key="2">
    <citation type="submission" date="2016-12" db="EMBL/GenBank/DDBJ databases">
        <title>Whole genome sequencing of Sphingomonas sp. ABOJV.</title>
        <authorList>
            <person name="Conlan S."/>
            <person name="Thomas P.J."/>
            <person name="Mullikin J."/>
            <person name="Palmore T.N."/>
            <person name="Frank K.M."/>
            <person name="Segre J.A."/>
        </authorList>
    </citation>
    <scope>NUCLEOTIDE SEQUENCE [LARGE SCALE GENOMIC DNA]</scope>
    <source>
        <strain evidence="6">ABOJV</strain>
    </source>
</reference>
<comment type="pathway">
    <text evidence="1">Bacterial outer membrane biogenesis; LPS O-antigen biosynthesis.</text>
</comment>
<dbReference type="OrthoDB" id="9779041at2"/>
<dbReference type="KEGG" id="skr:BRX40_15890"/>
<dbReference type="STRING" id="93064.BRX40_15890"/>
<reference evidence="4" key="1">
    <citation type="submission" date="2016-12" db="EMBL/GenBank/DDBJ databases">
        <title>Whole genome sequencing of Sphingomonas koreensis.</title>
        <authorList>
            <person name="Conlan S."/>
            <person name="Thomas P.J."/>
            <person name="Mullikin J."/>
            <person name="Palmore T.N."/>
            <person name="Frank K.M."/>
            <person name="Segre J.A."/>
        </authorList>
    </citation>
    <scope>NUCLEOTIDE SEQUENCE</scope>
    <source>
        <strain evidence="4">ABOJV</strain>
    </source>
</reference>
<feature type="domain" description="NAD-dependent epimerase/dehydratase" evidence="3">
    <location>
        <begin position="5"/>
        <end position="236"/>
    </location>
</feature>
<evidence type="ECO:0000313" key="5">
    <source>
        <dbReference type="EMBL" id="RSV06282.1"/>
    </source>
</evidence>
<sequence length="313" mass="33451">MPERVLITGGAGFIGSHLAASHLDSGDEVHLIVRPEGVLRAERIRPGAIVHALDLKNLDRVRACFDRSGPTILYHLASGTGRAPGVPDPSEWPAMTSDLDNLLVLLAAAAGSPDLRVMVRAGSIAEYGNQPTASPETRREQPRTVYTAAMVAGAHYCAMLQPRLPFRVLTARFALVYGPGQSDDFLLPALLRRCLSDEPAIIHQPDSRRDMVFVDDVVAGLRAMAQSDLPGGTILNLSSGNARKIREIVKLALRVTGTPADHVSMEAAESPGLRIDTVSGAPDLAALNLDWRARTPLEDGIAITARSLAEVMA</sequence>
<dbReference type="Pfam" id="PF01370">
    <property type="entry name" value="Epimerase"/>
    <property type="match status" value="1"/>
</dbReference>
<evidence type="ECO:0000256" key="1">
    <source>
        <dbReference type="ARBA" id="ARBA00005125"/>
    </source>
</evidence>
<evidence type="ECO:0000313" key="6">
    <source>
        <dbReference type="Proteomes" id="UP000185161"/>
    </source>
</evidence>
<dbReference type="Gene3D" id="3.90.25.10">
    <property type="entry name" value="UDP-galactose 4-epimerase, domain 1"/>
    <property type="match status" value="1"/>
</dbReference>
<gene>
    <name evidence="4" type="ORF">BRX40_15890</name>
    <name evidence="5" type="ORF">CA257_05105</name>
</gene>
<accession>A0A1L6JCS6</accession>
<dbReference type="RefSeq" id="WP_066580981.1">
    <property type="nucleotide sequence ID" value="NZ_CP018820.1"/>
</dbReference>
<keyword evidence="6" id="KW-1185">Reference proteome</keyword>
<dbReference type="AlphaFoldDB" id="A0A1L6JCS6"/>
<reference evidence="5 7" key="3">
    <citation type="submission" date="2018-07" db="EMBL/GenBank/DDBJ databases">
        <title>Genomic and Epidemiologic Investigation of an Indolent Hospital Outbreak.</title>
        <authorList>
            <person name="Johnson R.C."/>
            <person name="Deming C."/>
            <person name="Conlan S."/>
            <person name="Zellmer C.J."/>
            <person name="Michelin A.V."/>
            <person name="Lee-Lin S."/>
            <person name="Thomas P.J."/>
            <person name="Park M."/>
            <person name="Weingarten R.A."/>
            <person name="Less J."/>
            <person name="Dekker J.P."/>
            <person name="Frank K.M."/>
            <person name="Musser K.A."/>
            <person name="Mcquiston J.R."/>
            <person name="Henderson D.K."/>
            <person name="Lau A.F."/>
            <person name="Palmore T.N."/>
            <person name="Segre J.A."/>
        </authorList>
    </citation>
    <scope>NUCLEOTIDE SEQUENCE [LARGE SCALE GENOMIC DNA]</scope>
    <source>
        <strain evidence="5 7">SK-NIH.Env10_0317</strain>
    </source>
</reference>
<evidence type="ECO:0000259" key="3">
    <source>
        <dbReference type="Pfam" id="PF01370"/>
    </source>
</evidence>
<dbReference type="PANTHER" id="PTHR43000">
    <property type="entry name" value="DTDP-D-GLUCOSE 4,6-DEHYDRATASE-RELATED"/>
    <property type="match status" value="1"/>
</dbReference>
<organism evidence="4 6">
    <name type="scientific">Sphingomonas koreensis</name>
    <dbReference type="NCBI Taxonomy" id="93064"/>
    <lineage>
        <taxon>Bacteria</taxon>
        <taxon>Pseudomonadati</taxon>
        <taxon>Pseudomonadota</taxon>
        <taxon>Alphaproteobacteria</taxon>
        <taxon>Sphingomonadales</taxon>
        <taxon>Sphingomonadaceae</taxon>
        <taxon>Sphingomonas</taxon>
    </lineage>
</organism>
<dbReference type="EMBL" id="CP018820">
    <property type="protein sequence ID" value="APR53708.1"/>
    <property type="molecule type" value="Genomic_DNA"/>
</dbReference>
<dbReference type="Proteomes" id="UP000286681">
    <property type="component" value="Unassembled WGS sequence"/>
</dbReference>
<name>A0A1L6JCS6_9SPHN</name>
<dbReference type="EMBL" id="QQWO01000003">
    <property type="protein sequence ID" value="RSV06282.1"/>
    <property type="molecule type" value="Genomic_DNA"/>
</dbReference>
<comment type="similarity">
    <text evidence="2">Belongs to the NAD(P)-dependent epimerase/dehydratase family.</text>
</comment>
<protein>
    <submittedName>
        <fullName evidence="5">NAD(P)-dependent oxidoreductase</fullName>
    </submittedName>
</protein>